<evidence type="ECO:0000256" key="7">
    <source>
        <dbReference type="ARBA" id="ARBA00049119"/>
    </source>
</evidence>
<dbReference type="GO" id="GO:1904679">
    <property type="term" value="P:myo-inositol import across plasma membrane"/>
    <property type="evidence" value="ECO:0007669"/>
    <property type="project" value="TreeGrafter"/>
</dbReference>
<feature type="transmembrane region" description="Helical" evidence="9">
    <location>
        <begin position="486"/>
        <end position="507"/>
    </location>
</feature>
<dbReference type="GeneID" id="34522571"/>
<dbReference type="Pfam" id="PF00083">
    <property type="entry name" value="Sugar_tr"/>
    <property type="match status" value="1"/>
</dbReference>
<evidence type="ECO:0000256" key="4">
    <source>
        <dbReference type="ARBA" id="ARBA00022692"/>
    </source>
</evidence>
<dbReference type="RefSeq" id="XP_022461183.1">
    <property type="nucleotide sequence ID" value="XM_022600354.1"/>
</dbReference>
<keyword evidence="12" id="KW-1185">Reference proteome</keyword>
<feature type="transmembrane region" description="Helical" evidence="9">
    <location>
        <begin position="163"/>
        <end position="181"/>
    </location>
</feature>
<evidence type="ECO:0000256" key="5">
    <source>
        <dbReference type="ARBA" id="ARBA00022989"/>
    </source>
</evidence>
<dbReference type="InterPro" id="IPR050814">
    <property type="entry name" value="Myo-inositol_Transporter"/>
</dbReference>
<evidence type="ECO:0000256" key="3">
    <source>
        <dbReference type="ARBA" id="ARBA00022448"/>
    </source>
</evidence>
<dbReference type="SUPFAM" id="SSF103473">
    <property type="entry name" value="MFS general substrate transporter"/>
    <property type="match status" value="1"/>
</dbReference>
<feature type="transmembrane region" description="Helical" evidence="9">
    <location>
        <begin position="419"/>
        <end position="439"/>
    </location>
</feature>
<evidence type="ECO:0000259" key="10">
    <source>
        <dbReference type="PROSITE" id="PS50850"/>
    </source>
</evidence>
<dbReference type="InterPro" id="IPR005829">
    <property type="entry name" value="Sugar_transporter_CS"/>
</dbReference>
<feature type="transmembrane region" description="Helical" evidence="9">
    <location>
        <begin position="351"/>
        <end position="373"/>
    </location>
</feature>
<gene>
    <name evidence="11" type="ORF">KUCA_T00005182001</name>
</gene>
<reference evidence="11" key="2">
    <citation type="submission" date="2014-02" db="EMBL/GenBank/DDBJ databases">
        <title>Complete DNA sequence of /Kuraishia capsulata/ illustrates novel genomic features among budding yeasts (/Saccharomycotina/).</title>
        <authorList>
            <person name="Morales L."/>
            <person name="Noel B."/>
            <person name="Porcel B."/>
            <person name="Marcet-Houben M."/>
            <person name="Hullo M-F."/>
            <person name="Sacerdot C."/>
            <person name="Tekaia F."/>
            <person name="Leh-Louis V."/>
            <person name="Despons L."/>
            <person name="Khanna V."/>
            <person name="Aury J-M."/>
            <person name="Barbe V."/>
            <person name="Couloux A."/>
            <person name="Labadie K."/>
            <person name="Pelletier E."/>
            <person name="Souciet J-L."/>
            <person name="Boekhout T."/>
            <person name="Gabaldon T."/>
            <person name="Wincker P."/>
            <person name="Dujon B."/>
        </authorList>
    </citation>
    <scope>NUCLEOTIDE SEQUENCE</scope>
    <source>
        <strain evidence="11">CBS 1993</strain>
    </source>
</reference>
<dbReference type="InterPro" id="IPR036259">
    <property type="entry name" value="MFS_trans_sf"/>
</dbReference>
<dbReference type="AlphaFoldDB" id="W6MXN4"/>
<keyword evidence="3 8" id="KW-0813">Transport</keyword>
<keyword evidence="4 9" id="KW-0812">Transmembrane</keyword>
<reference evidence="11" key="1">
    <citation type="submission" date="2013-12" db="EMBL/GenBank/DDBJ databases">
        <authorList>
            <person name="Genoscope - CEA"/>
        </authorList>
    </citation>
    <scope>NUCLEOTIDE SEQUENCE</scope>
    <source>
        <strain evidence="11">CBS 1993</strain>
    </source>
</reference>
<organism evidence="11 12">
    <name type="scientific">Kuraishia capsulata CBS 1993</name>
    <dbReference type="NCBI Taxonomy" id="1382522"/>
    <lineage>
        <taxon>Eukaryota</taxon>
        <taxon>Fungi</taxon>
        <taxon>Dikarya</taxon>
        <taxon>Ascomycota</taxon>
        <taxon>Saccharomycotina</taxon>
        <taxon>Pichiomycetes</taxon>
        <taxon>Pichiales</taxon>
        <taxon>Pichiaceae</taxon>
        <taxon>Kuraishia</taxon>
    </lineage>
</organism>
<name>W6MXN4_9ASCO</name>
<dbReference type="EMBL" id="HG793130">
    <property type="protein sequence ID" value="CDK29195.1"/>
    <property type="molecule type" value="Genomic_DNA"/>
</dbReference>
<sequence>MSNQGFKAIPSRERGLSNSSLLSGRTLFSRTHHDASVSRSSALSENTSSILNGYAVKPSPLTILLTFLASISGFMFGYDTGYISSVLVSIGADLGGDGLSLTNREYITSATSCGALFGAIVAGTLADAWGRKPAIMGCNLLFIAGASMQCVAKTVHFMIAGRLVMGIGVGIGSLIAPLYLSELAPSKFRGRMVIINCLAITGGQLIAYALGALFSYLHITWRFLVGFSLIPSMVQLVAFLFLPDTPRYLIMVGKTNQAAEVLRKIYLDAPNDLIAANIAELSSFNSDLDLENESRLHKIWSKIKEIHTVPSNLRALIIACGLQGIQQLTGFNALMYFSGTIFEMIGFQNSIGVSCIVAGTNFVFTIVAFLVIDRVGRRRIMLWTVPGMLVSLLVCAWTFSHLDFNTDESVSVTASRAVWNLLTVVGMMSFVAFYASGLGNVPWQQSELFPQSVRGLGTSYATATNWSGSLILSMTFLTMMEKLTPSGTFIFFAFVTLASVVFIYYCYPELSGLELEETQDLLTGGFNVKKSVQMAGERKDMATKLASFQDNVTLDVV</sequence>
<dbReference type="GO" id="GO:0005366">
    <property type="term" value="F:myo-inositol:proton symporter activity"/>
    <property type="evidence" value="ECO:0007669"/>
    <property type="project" value="TreeGrafter"/>
</dbReference>
<dbReference type="Proteomes" id="UP000019384">
    <property type="component" value="Unassembled WGS sequence"/>
</dbReference>
<feature type="domain" description="Major facilitator superfamily (MFS) profile" evidence="10">
    <location>
        <begin position="65"/>
        <end position="511"/>
    </location>
</feature>
<dbReference type="InterPro" id="IPR005828">
    <property type="entry name" value="MFS_sugar_transport-like"/>
</dbReference>
<dbReference type="HOGENOM" id="CLU_001265_30_5_1"/>
<evidence type="ECO:0000256" key="8">
    <source>
        <dbReference type="RuleBase" id="RU003346"/>
    </source>
</evidence>
<dbReference type="GO" id="GO:0016020">
    <property type="term" value="C:membrane"/>
    <property type="evidence" value="ECO:0007669"/>
    <property type="project" value="UniProtKB-SubCell"/>
</dbReference>
<keyword evidence="6 9" id="KW-0472">Membrane</keyword>
<dbReference type="PROSITE" id="PS50850">
    <property type="entry name" value="MFS"/>
    <property type="match status" value="1"/>
</dbReference>
<comment type="subcellular location">
    <subcellularLocation>
        <location evidence="1">Membrane</location>
        <topology evidence="1">Multi-pass membrane protein</topology>
    </subcellularLocation>
</comment>
<feature type="transmembrane region" description="Helical" evidence="9">
    <location>
        <begin position="315"/>
        <end position="339"/>
    </location>
</feature>
<dbReference type="STRING" id="1382522.W6MXN4"/>
<comment type="catalytic activity">
    <reaction evidence="7">
        <text>myo-inositol(out) + H(+)(out) = myo-inositol(in) + H(+)(in)</text>
        <dbReference type="Rhea" id="RHEA:60364"/>
        <dbReference type="ChEBI" id="CHEBI:15378"/>
        <dbReference type="ChEBI" id="CHEBI:17268"/>
    </reaction>
</comment>
<feature type="transmembrane region" description="Helical" evidence="9">
    <location>
        <begin position="380"/>
        <end position="399"/>
    </location>
</feature>
<dbReference type="FunFam" id="1.20.1250.20:FF:000073">
    <property type="entry name" value="MFS myo-inositol transporter, putative"/>
    <property type="match status" value="1"/>
</dbReference>
<evidence type="ECO:0000256" key="9">
    <source>
        <dbReference type="SAM" id="Phobius"/>
    </source>
</evidence>
<evidence type="ECO:0000313" key="12">
    <source>
        <dbReference type="Proteomes" id="UP000019384"/>
    </source>
</evidence>
<evidence type="ECO:0000256" key="6">
    <source>
        <dbReference type="ARBA" id="ARBA00023136"/>
    </source>
</evidence>
<evidence type="ECO:0000256" key="2">
    <source>
        <dbReference type="ARBA" id="ARBA00010992"/>
    </source>
</evidence>
<dbReference type="NCBIfam" id="TIGR00879">
    <property type="entry name" value="SP"/>
    <property type="match status" value="1"/>
</dbReference>
<dbReference type="Gene3D" id="1.20.1250.20">
    <property type="entry name" value="MFS general substrate transporter like domains"/>
    <property type="match status" value="1"/>
</dbReference>
<dbReference type="PANTHER" id="PTHR48020">
    <property type="entry name" value="PROTON MYO-INOSITOL COTRANSPORTER"/>
    <property type="match status" value="1"/>
</dbReference>
<keyword evidence="5 9" id="KW-1133">Transmembrane helix</keyword>
<dbReference type="InterPro" id="IPR003663">
    <property type="entry name" value="Sugar/inositol_transpt"/>
</dbReference>
<dbReference type="PRINTS" id="PR00171">
    <property type="entry name" value="SUGRTRNSPORT"/>
</dbReference>
<dbReference type="PROSITE" id="PS00216">
    <property type="entry name" value="SUGAR_TRANSPORT_1"/>
    <property type="match status" value="2"/>
</dbReference>
<feature type="transmembrane region" description="Helical" evidence="9">
    <location>
        <begin position="193"/>
        <end position="217"/>
    </location>
</feature>
<dbReference type="PROSITE" id="PS00217">
    <property type="entry name" value="SUGAR_TRANSPORT_2"/>
    <property type="match status" value="1"/>
</dbReference>
<feature type="transmembrane region" description="Helical" evidence="9">
    <location>
        <begin position="460"/>
        <end position="480"/>
    </location>
</feature>
<accession>W6MXN4</accession>
<dbReference type="PANTHER" id="PTHR48020:SF12">
    <property type="entry name" value="PROTON MYO-INOSITOL COTRANSPORTER"/>
    <property type="match status" value="1"/>
</dbReference>
<evidence type="ECO:0000256" key="1">
    <source>
        <dbReference type="ARBA" id="ARBA00004141"/>
    </source>
</evidence>
<comment type="similarity">
    <text evidence="2 8">Belongs to the major facilitator superfamily. Sugar transporter (TC 2.A.1.1) family.</text>
</comment>
<feature type="transmembrane region" description="Helical" evidence="9">
    <location>
        <begin position="223"/>
        <end position="242"/>
    </location>
</feature>
<dbReference type="InterPro" id="IPR020846">
    <property type="entry name" value="MFS_dom"/>
</dbReference>
<feature type="transmembrane region" description="Helical" evidence="9">
    <location>
        <begin position="61"/>
        <end position="78"/>
    </location>
</feature>
<dbReference type="OrthoDB" id="5290825at2759"/>
<proteinExistence type="inferred from homology"/>
<evidence type="ECO:0000313" key="11">
    <source>
        <dbReference type="EMBL" id="CDK29195.1"/>
    </source>
</evidence>
<protein>
    <recommendedName>
        <fullName evidence="10">Major facilitator superfamily (MFS) profile domain-containing protein</fullName>
    </recommendedName>
</protein>